<accession>A0A0P8YYM0</accession>
<comment type="catalytic activity">
    <reaction evidence="6">
        <text>butanoate + ATP = butanoyl phosphate + ADP</text>
        <dbReference type="Rhea" id="RHEA:13585"/>
        <dbReference type="ChEBI" id="CHEBI:17968"/>
        <dbReference type="ChEBI" id="CHEBI:30616"/>
        <dbReference type="ChEBI" id="CHEBI:58079"/>
        <dbReference type="ChEBI" id="CHEBI:456216"/>
        <dbReference type="EC" id="2.7.2.7"/>
    </reaction>
</comment>
<sequence length="350" mass="38466">MKILAINPGGTSMRVTMYDDLKEVWNEHIVLDEDFIKSYPVIKDQFEGRLNAIINLLKEKGEDLNDVAAIAARGGNLLGIEAGAYEVTEEMLQRLKEADIDHASNLGAPLAYSIGNLLGIKSYIYDAVTADELNDVSRITGINEIRRRGRAHNLNMRAMAIETAKIIGKDYNKANILIAHLGSGFSFAIHSNGRIIDVISDDEGAFSPERAGFIPPYRLIDLIFEHKYTKNEIMTVLTRSGGLMSLMGSTDFLKLEKAFDSGDEWSNIVYEAMALNVAKSIGKLSVVVSGKVDAITLTGTIAYSQKFTGKIKDRVEFIAPVHVLAGEHEMVSLAGGIYRVINGEENARKI</sequence>
<comment type="subcellular location">
    <subcellularLocation>
        <location evidence="6">Cytoplasm</location>
    </subcellularLocation>
</comment>
<dbReference type="RefSeq" id="WP_054874448.1">
    <property type="nucleotide sequence ID" value="NZ_LKET01000028.1"/>
</dbReference>
<dbReference type="InterPro" id="IPR000890">
    <property type="entry name" value="Aliphatic_acid_kin_short-chain"/>
</dbReference>
<dbReference type="NCBIfam" id="NF002834">
    <property type="entry name" value="PRK03011.1-5"/>
    <property type="match status" value="1"/>
</dbReference>
<dbReference type="InterPro" id="IPR043129">
    <property type="entry name" value="ATPase_NBD"/>
</dbReference>
<dbReference type="PATRIC" id="fig|36849.3.peg.1456"/>
<dbReference type="Pfam" id="PF00871">
    <property type="entry name" value="Acetate_kinase"/>
    <property type="match status" value="1"/>
</dbReference>
<dbReference type="STRING" id="36849.OXPF_13700"/>
<comment type="caution">
    <text evidence="8">The sequence shown here is derived from an EMBL/GenBank/DDBJ whole genome shotgun (WGS) entry which is preliminary data.</text>
</comment>
<dbReference type="PANTHER" id="PTHR21060:SF20">
    <property type="entry name" value="BUTYRATE KINASE 1-RELATED"/>
    <property type="match status" value="1"/>
</dbReference>
<dbReference type="EC" id="2.7.2.7" evidence="6"/>
<evidence type="ECO:0000256" key="2">
    <source>
        <dbReference type="ARBA" id="ARBA00022679"/>
    </source>
</evidence>
<keyword evidence="1 6" id="KW-0963">Cytoplasm</keyword>
<dbReference type="GO" id="GO:0005524">
    <property type="term" value="F:ATP binding"/>
    <property type="evidence" value="ECO:0007669"/>
    <property type="project" value="UniProtKB-KW"/>
</dbReference>
<keyword evidence="3 6" id="KW-0547">Nucleotide-binding</keyword>
<keyword evidence="9" id="KW-1185">Reference proteome</keyword>
<proteinExistence type="inferred from homology"/>
<dbReference type="EMBL" id="LKET01000028">
    <property type="protein sequence ID" value="KPU44892.1"/>
    <property type="molecule type" value="Genomic_DNA"/>
</dbReference>
<dbReference type="PIRSF" id="PIRSF036458">
    <property type="entry name" value="Butyrate_kin"/>
    <property type="match status" value="1"/>
</dbReference>
<name>A0A0P8YYM0_9CLOT</name>
<evidence type="ECO:0000313" key="8">
    <source>
        <dbReference type="EMBL" id="KPU44892.1"/>
    </source>
</evidence>
<keyword evidence="2 6" id="KW-0808">Transferase</keyword>
<dbReference type="PANTHER" id="PTHR21060">
    <property type="entry name" value="ACETATE KINASE"/>
    <property type="match status" value="1"/>
</dbReference>
<dbReference type="Proteomes" id="UP000050326">
    <property type="component" value="Unassembled WGS sequence"/>
</dbReference>
<comment type="similarity">
    <text evidence="6 7">Belongs to the acetokinase family.</text>
</comment>
<evidence type="ECO:0000256" key="5">
    <source>
        <dbReference type="ARBA" id="ARBA00022840"/>
    </source>
</evidence>
<evidence type="ECO:0000256" key="1">
    <source>
        <dbReference type="ARBA" id="ARBA00022490"/>
    </source>
</evidence>
<dbReference type="CDD" id="cd24011">
    <property type="entry name" value="ASKHA_NBD_BK"/>
    <property type="match status" value="1"/>
</dbReference>
<reference evidence="8 9" key="1">
    <citation type="submission" date="2015-09" db="EMBL/GenBank/DDBJ databases">
        <title>Genome sequence of Oxobacter pfennigii DSM 3222.</title>
        <authorList>
            <person name="Poehlein A."/>
            <person name="Bengelsdorf F.R."/>
            <person name="Schiel-Bengelsdorf B."/>
            <person name="Duerre P."/>
            <person name="Daniel R."/>
        </authorList>
    </citation>
    <scope>NUCLEOTIDE SEQUENCE [LARGE SCALE GENOMIC DNA]</scope>
    <source>
        <strain evidence="8 9">DSM 3222</strain>
    </source>
</reference>
<dbReference type="GO" id="GO:0008776">
    <property type="term" value="F:acetate kinase activity"/>
    <property type="evidence" value="ECO:0007669"/>
    <property type="project" value="TreeGrafter"/>
</dbReference>
<organism evidence="8 9">
    <name type="scientific">Oxobacter pfennigii</name>
    <dbReference type="NCBI Taxonomy" id="36849"/>
    <lineage>
        <taxon>Bacteria</taxon>
        <taxon>Bacillati</taxon>
        <taxon>Bacillota</taxon>
        <taxon>Clostridia</taxon>
        <taxon>Eubacteriales</taxon>
        <taxon>Clostridiaceae</taxon>
        <taxon>Oxobacter</taxon>
    </lineage>
</organism>
<dbReference type="AlphaFoldDB" id="A0A0P8YYM0"/>
<dbReference type="OrthoDB" id="9771859at2"/>
<evidence type="ECO:0000256" key="3">
    <source>
        <dbReference type="ARBA" id="ARBA00022741"/>
    </source>
</evidence>
<dbReference type="SUPFAM" id="SSF53067">
    <property type="entry name" value="Actin-like ATPase domain"/>
    <property type="match status" value="2"/>
</dbReference>
<dbReference type="NCBIfam" id="TIGR02707">
    <property type="entry name" value="butyr_kinase"/>
    <property type="match status" value="1"/>
</dbReference>
<dbReference type="PRINTS" id="PR00471">
    <property type="entry name" value="ACETATEKNASE"/>
</dbReference>
<keyword evidence="5 6" id="KW-0067">ATP-binding</keyword>
<evidence type="ECO:0000256" key="4">
    <source>
        <dbReference type="ARBA" id="ARBA00022777"/>
    </source>
</evidence>
<evidence type="ECO:0000256" key="7">
    <source>
        <dbReference type="RuleBase" id="RU003835"/>
    </source>
</evidence>
<dbReference type="Gene3D" id="3.30.420.40">
    <property type="match status" value="2"/>
</dbReference>
<evidence type="ECO:0000313" key="9">
    <source>
        <dbReference type="Proteomes" id="UP000050326"/>
    </source>
</evidence>
<dbReference type="GO" id="GO:0047761">
    <property type="term" value="F:butyrate kinase activity"/>
    <property type="evidence" value="ECO:0007669"/>
    <property type="project" value="UniProtKB-UniRule"/>
</dbReference>
<evidence type="ECO:0000256" key="6">
    <source>
        <dbReference type="HAMAP-Rule" id="MF_00542"/>
    </source>
</evidence>
<gene>
    <name evidence="8" type="primary">buk2_3</name>
    <name evidence="6" type="synonym">buk</name>
    <name evidence="8" type="ORF">OXPF_13700</name>
</gene>
<dbReference type="GO" id="GO:0005737">
    <property type="term" value="C:cytoplasm"/>
    <property type="evidence" value="ECO:0007669"/>
    <property type="project" value="UniProtKB-SubCell"/>
</dbReference>
<dbReference type="HAMAP" id="MF_00542">
    <property type="entry name" value="Butyrate_kinase"/>
    <property type="match status" value="1"/>
</dbReference>
<protein>
    <recommendedName>
        <fullName evidence="6">Probable butyrate kinase</fullName>
        <shortName evidence="6">BK</shortName>
        <ecNumber evidence="6">2.7.2.7</ecNumber>
    </recommendedName>
    <alternativeName>
        <fullName evidence="6">Branched-chain carboxylic acid kinase</fullName>
    </alternativeName>
</protein>
<dbReference type="GO" id="GO:0006083">
    <property type="term" value="P:acetate metabolic process"/>
    <property type="evidence" value="ECO:0007669"/>
    <property type="project" value="TreeGrafter"/>
</dbReference>
<dbReference type="InterPro" id="IPR011245">
    <property type="entry name" value="Butyrate_kin"/>
</dbReference>
<keyword evidence="4 6" id="KW-0418">Kinase</keyword>